<feature type="domain" description="RecA family profile 1" evidence="3">
    <location>
        <begin position="84"/>
        <end position="252"/>
    </location>
</feature>
<dbReference type="PANTHER" id="PTHR46457">
    <property type="entry name" value="DNA REPAIR PROTEIN RAD51 HOMOLOG 4"/>
    <property type="match status" value="1"/>
</dbReference>
<dbReference type="Gene3D" id="3.40.50.300">
    <property type="entry name" value="P-loop containing nucleotide triphosphate hydrolases"/>
    <property type="match status" value="1"/>
</dbReference>
<dbReference type="AlphaFoldDB" id="A0A0C9U4X7"/>
<dbReference type="GO" id="GO:0042148">
    <property type="term" value="P:DNA strand invasion"/>
    <property type="evidence" value="ECO:0007669"/>
    <property type="project" value="TreeGrafter"/>
</dbReference>
<evidence type="ECO:0000256" key="1">
    <source>
        <dbReference type="ARBA" id="ARBA00004123"/>
    </source>
</evidence>
<dbReference type="GO" id="GO:0140664">
    <property type="term" value="F:ATP-dependent DNA damage sensor activity"/>
    <property type="evidence" value="ECO:0007669"/>
    <property type="project" value="InterPro"/>
</dbReference>
<organism evidence="4 5">
    <name type="scientific">Paxillus involutus ATCC 200175</name>
    <dbReference type="NCBI Taxonomy" id="664439"/>
    <lineage>
        <taxon>Eukaryota</taxon>
        <taxon>Fungi</taxon>
        <taxon>Dikarya</taxon>
        <taxon>Basidiomycota</taxon>
        <taxon>Agaricomycotina</taxon>
        <taxon>Agaricomycetes</taxon>
        <taxon>Agaricomycetidae</taxon>
        <taxon>Boletales</taxon>
        <taxon>Paxilineae</taxon>
        <taxon>Paxillaceae</taxon>
        <taxon>Paxillus</taxon>
    </lineage>
</organism>
<name>A0A0C9U4X7_PAXIN</name>
<accession>A0A0C9U4X7</accession>
<evidence type="ECO:0000259" key="3">
    <source>
        <dbReference type="PROSITE" id="PS50162"/>
    </source>
</evidence>
<dbReference type="GO" id="GO:0000723">
    <property type="term" value="P:telomere maintenance"/>
    <property type="evidence" value="ECO:0007669"/>
    <property type="project" value="TreeGrafter"/>
</dbReference>
<comment type="subcellular location">
    <subcellularLocation>
        <location evidence="1">Nucleus</location>
    </subcellularLocation>
</comment>
<dbReference type="EMBL" id="KN819344">
    <property type="protein sequence ID" value="KIJ14236.1"/>
    <property type="molecule type" value="Genomic_DNA"/>
</dbReference>
<dbReference type="InterPro" id="IPR020588">
    <property type="entry name" value="RecA_ATP-bd"/>
</dbReference>
<proteinExistence type="predicted"/>
<evidence type="ECO:0000313" key="4">
    <source>
        <dbReference type="EMBL" id="KIJ14236.1"/>
    </source>
</evidence>
<dbReference type="SUPFAM" id="SSF52540">
    <property type="entry name" value="P-loop containing nucleoside triphosphate hydrolases"/>
    <property type="match status" value="1"/>
</dbReference>
<dbReference type="GO" id="GO:0000400">
    <property type="term" value="F:four-way junction DNA binding"/>
    <property type="evidence" value="ECO:0007669"/>
    <property type="project" value="TreeGrafter"/>
</dbReference>
<gene>
    <name evidence="4" type="ORF">PAXINDRAFT_12888</name>
</gene>
<sequence length="252" mass="26956">MRLQSLIPTIPDDLVAALEACGIRTDTDLLFSGTTIEVLQRLPPGVVSLADLEKYTGLVAESASAPGIRGDKQYADELRRRHEDATDLASGVGELDALVGGFGNSRVFEISGEKGSGKTALALQIALRFLAAHTQASVLWMDTTGDFSVERTTQMARQLDGEGSATALERLQVSLILNIESAQAVLEDLRNSLAVNSAPGPRVHLVVIDTVTPLLGPSLSAISSHGHATMTTFMQHLRILTRTYSLTFFVSI</sequence>
<protein>
    <recommendedName>
        <fullName evidence="3">RecA family profile 1 domain-containing protein</fullName>
    </recommendedName>
</protein>
<dbReference type="GO" id="GO:0033063">
    <property type="term" value="C:Rad51B-Rad51C-Rad51D-XRCC2 complex"/>
    <property type="evidence" value="ECO:0007669"/>
    <property type="project" value="TreeGrafter"/>
</dbReference>
<dbReference type="GO" id="GO:0005815">
    <property type="term" value="C:microtubule organizing center"/>
    <property type="evidence" value="ECO:0007669"/>
    <property type="project" value="TreeGrafter"/>
</dbReference>
<dbReference type="GO" id="GO:0003697">
    <property type="term" value="F:single-stranded DNA binding"/>
    <property type="evidence" value="ECO:0007669"/>
    <property type="project" value="TreeGrafter"/>
</dbReference>
<dbReference type="HOGENOM" id="CLU_048777_0_0_1"/>
<dbReference type="GO" id="GO:0005657">
    <property type="term" value="C:replication fork"/>
    <property type="evidence" value="ECO:0007669"/>
    <property type="project" value="TreeGrafter"/>
</dbReference>
<dbReference type="InterPro" id="IPR027417">
    <property type="entry name" value="P-loop_NTPase"/>
</dbReference>
<dbReference type="InterPro" id="IPR051988">
    <property type="entry name" value="HRR_RAD51_Paralog"/>
</dbReference>
<dbReference type="PROSITE" id="PS50162">
    <property type="entry name" value="RECA_2"/>
    <property type="match status" value="1"/>
</dbReference>
<keyword evidence="2" id="KW-0539">Nucleus</keyword>
<evidence type="ECO:0000256" key="2">
    <source>
        <dbReference type="ARBA" id="ARBA00023242"/>
    </source>
</evidence>
<dbReference type="PANTHER" id="PTHR46457:SF1">
    <property type="entry name" value="DNA REPAIR PROTEIN RAD51 HOMOLOG 4"/>
    <property type="match status" value="1"/>
</dbReference>
<dbReference type="Pfam" id="PF13481">
    <property type="entry name" value="AAA_25"/>
    <property type="match status" value="1"/>
</dbReference>
<dbReference type="GO" id="GO:0007131">
    <property type="term" value="P:reciprocal meiotic recombination"/>
    <property type="evidence" value="ECO:0007669"/>
    <property type="project" value="TreeGrafter"/>
</dbReference>
<dbReference type="GO" id="GO:0005524">
    <property type="term" value="F:ATP binding"/>
    <property type="evidence" value="ECO:0007669"/>
    <property type="project" value="InterPro"/>
</dbReference>
<dbReference type="GO" id="GO:0000724">
    <property type="term" value="P:double-strand break repair via homologous recombination"/>
    <property type="evidence" value="ECO:0007669"/>
    <property type="project" value="TreeGrafter"/>
</dbReference>
<reference evidence="5" key="2">
    <citation type="submission" date="2015-01" db="EMBL/GenBank/DDBJ databases">
        <title>Evolutionary Origins and Diversification of the Mycorrhizal Mutualists.</title>
        <authorList>
            <consortium name="DOE Joint Genome Institute"/>
            <consortium name="Mycorrhizal Genomics Consortium"/>
            <person name="Kohler A."/>
            <person name="Kuo A."/>
            <person name="Nagy L.G."/>
            <person name="Floudas D."/>
            <person name="Copeland A."/>
            <person name="Barry K.W."/>
            <person name="Cichocki N."/>
            <person name="Veneault-Fourrey C."/>
            <person name="LaButti K."/>
            <person name="Lindquist E.A."/>
            <person name="Lipzen A."/>
            <person name="Lundell T."/>
            <person name="Morin E."/>
            <person name="Murat C."/>
            <person name="Riley R."/>
            <person name="Ohm R."/>
            <person name="Sun H."/>
            <person name="Tunlid A."/>
            <person name="Henrissat B."/>
            <person name="Grigoriev I.V."/>
            <person name="Hibbett D.S."/>
            <person name="Martin F."/>
        </authorList>
    </citation>
    <scope>NUCLEOTIDE SEQUENCE [LARGE SCALE GENOMIC DNA]</scope>
    <source>
        <strain evidence="5">ATCC 200175</strain>
    </source>
</reference>
<evidence type="ECO:0000313" key="5">
    <source>
        <dbReference type="Proteomes" id="UP000053647"/>
    </source>
</evidence>
<dbReference type="Proteomes" id="UP000053647">
    <property type="component" value="Unassembled WGS sequence"/>
</dbReference>
<reference evidence="4 5" key="1">
    <citation type="submission" date="2014-06" db="EMBL/GenBank/DDBJ databases">
        <authorList>
            <consortium name="DOE Joint Genome Institute"/>
            <person name="Kuo A."/>
            <person name="Kohler A."/>
            <person name="Nagy L.G."/>
            <person name="Floudas D."/>
            <person name="Copeland A."/>
            <person name="Barry K.W."/>
            <person name="Cichocki N."/>
            <person name="Veneault-Fourrey C."/>
            <person name="LaButti K."/>
            <person name="Lindquist E.A."/>
            <person name="Lipzen A."/>
            <person name="Lundell T."/>
            <person name="Morin E."/>
            <person name="Murat C."/>
            <person name="Sun H."/>
            <person name="Tunlid A."/>
            <person name="Henrissat B."/>
            <person name="Grigoriev I.V."/>
            <person name="Hibbett D.S."/>
            <person name="Martin F."/>
            <person name="Nordberg H.P."/>
            <person name="Cantor M.N."/>
            <person name="Hua S.X."/>
        </authorList>
    </citation>
    <scope>NUCLEOTIDE SEQUENCE [LARGE SCALE GENOMIC DNA]</scope>
    <source>
        <strain evidence="4 5">ATCC 200175</strain>
    </source>
</reference>
<dbReference type="OrthoDB" id="336321at2759"/>
<keyword evidence="5" id="KW-1185">Reference proteome</keyword>